<dbReference type="PRINTS" id="PR00032">
    <property type="entry name" value="HTHARAC"/>
</dbReference>
<dbReference type="PROSITE" id="PS00041">
    <property type="entry name" value="HTH_ARAC_FAMILY_1"/>
    <property type="match status" value="1"/>
</dbReference>
<dbReference type="RefSeq" id="WP_346755545.1">
    <property type="nucleotide sequence ID" value="NZ_JAUJEA010000020.1"/>
</dbReference>
<gene>
    <name evidence="7" type="ORF">QQ008_29335</name>
</gene>
<feature type="transmembrane region" description="Helical" evidence="5">
    <location>
        <begin position="797"/>
        <end position="817"/>
    </location>
</feature>
<keyword evidence="3" id="KW-0238">DNA-binding</keyword>
<dbReference type="PROSITE" id="PS01124">
    <property type="entry name" value="HTH_ARAC_FAMILY_2"/>
    <property type="match status" value="1"/>
</dbReference>
<keyword evidence="1" id="KW-0597">Phosphoprotein</keyword>
<dbReference type="InterPro" id="IPR011110">
    <property type="entry name" value="Reg_prop"/>
</dbReference>
<name>A0ABT8KZH2_9BACT</name>
<dbReference type="Gene3D" id="1.10.10.60">
    <property type="entry name" value="Homeodomain-like"/>
    <property type="match status" value="1"/>
</dbReference>
<evidence type="ECO:0000256" key="5">
    <source>
        <dbReference type="SAM" id="Phobius"/>
    </source>
</evidence>
<reference evidence="7" key="1">
    <citation type="submission" date="2023-06" db="EMBL/GenBank/DDBJ databases">
        <title>Genomic of Parafulvivirga corallium.</title>
        <authorList>
            <person name="Wang G."/>
        </authorList>
    </citation>
    <scope>NUCLEOTIDE SEQUENCE</scope>
    <source>
        <strain evidence="7">BMA10</strain>
    </source>
</reference>
<dbReference type="InterPro" id="IPR018060">
    <property type="entry name" value="HTH_AraC"/>
</dbReference>
<dbReference type="EMBL" id="JAUJEA010000020">
    <property type="protein sequence ID" value="MDN5205523.1"/>
    <property type="molecule type" value="Genomic_DNA"/>
</dbReference>
<evidence type="ECO:0000256" key="3">
    <source>
        <dbReference type="ARBA" id="ARBA00023125"/>
    </source>
</evidence>
<evidence type="ECO:0000259" key="6">
    <source>
        <dbReference type="PROSITE" id="PS01124"/>
    </source>
</evidence>
<dbReference type="Gene3D" id="2.130.10.10">
    <property type="entry name" value="YVTN repeat-like/Quinoprotein amine dehydrogenase"/>
    <property type="match status" value="3"/>
</dbReference>
<evidence type="ECO:0000313" key="8">
    <source>
        <dbReference type="Proteomes" id="UP001172082"/>
    </source>
</evidence>
<sequence>MIRGILITVITWCLSIFVVHGQKPLNLYQLPTDGISHVQITAIYQDSQGFLWFGTVNGLNRFDGYEYKVFKHKGGDRSSLSSNYVTCIAEDKNQQLWVGTKHGLNRFDRNSQEFTSYFPDKNNPKALPGKNIEVLFLDKEKNFWIGTWNGLCRYQEQNETFELFLHDPSDPNSVSGDKINSIIQDHLGRLWIGTNFSGVTVYDPETKFFERYLHENDDDKSLSGNTIISMYEDSFREIWIGTFQRGLNRFNEKEKRFIRYKPDGQSSSIATNSVYSIMENMDRKLIIGGMQGGMSVYNRKQDTFTNYDTKGRVNIGGTAASVLCHYTLKGGEILIATSNGGVSIYDNFPSQFELYSHDPKEPGSLSINFIKETFVDKDGNIWIGTEGGGLNLFDRNHKKFKTFTKREGHSNALQDNVINVIQQDALGNLLLGTAMTGLATFDTKKNFFRHVYACRSIETETSINAINDLSIEQPQLFWIATDNGLCLYNERDEDSKKYLENDIGKVEVLKRDYEGRIWAGTEKGLYLYDPQRDIFKKYPLEVNQQNEWVASLFEDRYNRLWVSFLNDKLALLDKEKQKLDFVGVDRLVNVTNIIEDQSGFLWITAKDGLFKYELLSGEPYAQLRRSYNENDGLITTKFNANTASITKDGLLIFGSDQGLTIFHPDSIKFNPNPPIIKITDFWVEKTNTNPEETGLVEEPIDQRTDIQLNHEQNSFSIEFAALNFIKPQKNQYQYRLEGFDSTWSQISNIRRASYHEVPSGNYVFKVRASNNDGVWQKEPTELKIFVSSVPLWQNRKLQAITSVVVFISLLVWLYSYWSREQRTKKPASLLEDVKHTLFTRNSKPKEDNSAQLDKQWLERFTKIVEQQLTSKDFGIDELCRELGTSRTQLYRKVKEITDLTVFELIKEIKLEKAAQLLQKTDESVSDISFQAGFKSLSHFSKVFQEKFGSSPSQFRQK</sequence>
<dbReference type="InterPro" id="IPR011123">
    <property type="entry name" value="Y_Y_Y"/>
</dbReference>
<dbReference type="Proteomes" id="UP001172082">
    <property type="component" value="Unassembled WGS sequence"/>
</dbReference>
<dbReference type="Pfam" id="PF07494">
    <property type="entry name" value="Reg_prop"/>
    <property type="match status" value="5"/>
</dbReference>
<dbReference type="InterPro" id="IPR009057">
    <property type="entry name" value="Homeodomain-like_sf"/>
</dbReference>
<dbReference type="SUPFAM" id="SSF46689">
    <property type="entry name" value="Homeodomain-like"/>
    <property type="match status" value="1"/>
</dbReference>
<dbReference type="PANTHER" id="PTHR43547">
    <property type="entry name" value="TWO-COMPONENT HISTIDINE KINASE"/>
    <property type="match status" value="1"/>
</dbReference>
<evidence type="ECO:0000256" key="2">
    <source>
        <dbReference type="ARBA" id="ARBA00023015"/>
    </source>
</evidence>
<keyword evidence="4" id="KW-0804">Transcription</keyword>
<dbReference type="InterPro" id="IPR018062">
    <property type="entry name" value="HTH_AraC-typ_CS"/>
</dbReference>
<dbReference type="PANTHER" id="PTHR43547:SF2">
    <property type="entry name" value="HYBRID SIGNAL TRANSDUCTION HISTIDINE KINASE C"/>
    <property type="match status" value="1"/>
</dbReference>
<keyword evidence="5" id="KW-0812">Transmembrane</keyword>
<keyword evidence="8" id="KW-1185">Reference proteome</keyword>
<keyword evidence="5" id="KW-1133">Transmembrane helix</keyword>
<dbReference type="Pfam" id="PF07495">
    <property type="entry name" value="Y_Y_Y"/>
    <property type="match status" value="1"/>
</dbReference>
<comment type="caution">
    <text evidence="7">The sequence shown here is derived from an EMBL/GenBank/DDBJ whole genome shotgun (WGS) entry which is preliminary data.</text>
</comment>
<dbReference type="SUPFAM" id="SSF63829">
    <property type="entry name" value="Calcium-dependent phosphotriesterase"/>
    <property type="match status" value="3"/>
</dbReference>
<proteinExistence type="predicted"/>
<keyword evidence="5" id="KW-0472">Membrane</keyword>
<protein>
    <submittedName>
        <fullName evidence="7">Two-component regulator propeller domain-containing protein</fullName>
    </submittedName>
</protein>
<organism evidence="7 8">
    <name type="scientific">Splendidivirga corallicola</name>
    <dbReference type="NCBI Taxonomy" id="3051826"/>
    <lineage>
        <taxon>Bacteria</taxon>
        <taxon>Pseudomonadati</taxon>
        <taxon>Bacteroidota</taxon>
        <taxon>Cytophagia</taxon>
        <taxon>Cytophagales</taxon>
        <taxon>Splendidivirgaceae</taxon>
        <taxon>Splendidivirga</taxon>
    </lineage>
</organism>
<dbReference type="InterPro" id="IPR015943">
    <property type="entry name" value="WD40/YVTN_repeat-like_dom_sf"/>
</dbReference>
<dbReference type="Pfam" id="PF12833">
    <property type="entry name" value="HTH_18"/>
    <property type="match status" value="1"/>
</dbReference>
<dbReference type="InterPro" id="IPR020449">
    <property type="entry name" value="Tscrpt_reg_AraC-type_HTH"/>
</dbReference>
<dbReference type="SMART" id="SM00342">
    <property type="entry name" value="HTH_ARAC"/>
    <property type="match status" value="1"/>
</dbReference>
<evidence type="ECO:0000313" key="7">
    <source>
        <dbReference type="EMBL" id="MDN5205523.1"/>
    </source>
</evidence>
<keyword evidence="2" id="KW-0805">Transcription regulation</keyword>
<dbReference type="Gene3D" id="2.60.40.10">
    <property type="entry name" value="Immunoglobulins"/>
    <property type="match status" value="1"/>
</dbReference>
<feature type="domain" description="HTH araC/xylS-type" evidence="6">
    <location>
        <begin position="858"/>
        <end position="957"/>
    </location>
</feature>
<evidence type="ECO:0000256" key="4">
    <source>
        <dbReference type="ARBA" id="ARBA00023163"/>
    </source>
</evidence>
<dbReference type="InterPro" id="IPR013783">
    <property type="entry name" value="Ig-like_fold"/>
</dbReference>
<evidence type="ECO:0000256" key="1">
    <source>
        <dbReference type="ARBA" id="ARBA00022553"/>
    </source>
</evidence>
<accession>A0ABT8KZH2</accession>